<organism evidence="1 2">
    <name type="scientific">Ligilactobacillus acidipiscis</name>
    <dbReference type="NCBI Taxonomy" id="89059"/>
    <lineage>
        <taxon>Bacteria</taxon>
        <taxon>Bacillati</taxon>
        <taxon>Bacillota</taxon>
        <taxon>Bacilli</taxon>
        <taxon>Lactobacillales</taxon>
        <taxon>Lactobacillaceae</taxon>
        <taxon>Ligilactobacillus</taxon>
    </lineage>
</organism>
<dbReference type="InterPro" id="IPR008822">
    <property type="entry name" value="Endonuclease_RusA-like"/>
</dbReference>
<protein>
    <submittedName>
        <fullName evidence="1">Endodeoxyribonuclease RusA</fullName>
    </submittedName>
</protein>
<evidence type="ECO:0000313" key="1">
    <source>
        <dbReference type="EMBL" id="KRN88180.1"/>
    </source>
</evidence>
<proteinExistence type="predicted"/>
<dbReference type="GO" id="GO:0006310">
    <property type="term" value="P:DNA recombination"/>
    <property type="evidence" value="ECO:0007669"/>
    <property type="project" value="InterPro"/>
</dbReference>
<dbReference type="GO" id="GO:0000287">
    <property type="term" value="F:magnesium ion binding"/>
    <property type="evidence" value="ECO:0007669"/>
    <property type="project" value="InterPro"/>
</dbReference>
<dbReference type="SUPFAM" id="SSF103084">
    <property type="entry name" value="Holliday junction resolvase RusA"/>
    <property type="match status" value="1"/>
</dbReference>
<sequence length="137" mass="16066">MQQQEVTHEFFMPLRIPSVTHQEKQVHVVKGKPMFYEPAELKAARAKYMDNLAGHLPDKKFTGKVRLMIKWLFPIKGKHVNGEYKDTKPDLDNSVKLLQDCMTKLGFWKDDRFVVSLITEKFWSDVPGIYIQIEEVE</sequence>
<dbReference type="OrthoDB" id="384924at2"/>
<dbReference type="GO" id="GO:0006281">
    <property type="term" value="P:DNA repair"/>
    <property type="evidence" value="ECO:0007669"/>
    <property type="project" value="InterPro"/>
</dbReference>
<gene>
    <name evidence="1" type="ORF">IV43_GL000030</name>
</gene>
<name>A0A0R2KPJ4_9LACO</name>
<evidence type="ECO:0000313" key="2">
    <source>
        <dbReference type="Proteomes" id="UP000051491"/>
    </source>
</evidence>
<comment type="caution">
    <text evidence="1">The sequence shown here is derived from an EMBL/GenBank/DDBJ whole genome shotgun (WGS) entry which is preliminary data.</text>
</comment>
<reference evidence="1 2" key="1">
    <citation type="journal article" date="2015" name="Genome Announc.">
        <title>Expanding the biotechnology potential of lactobacilli through comparative genomics of 213 strains and associated genera.</title>
        <authorList>
            <person name="Sun Z."/>
            <person name="Harris H.M."/>
            <person name="McCann A."/>
            <person name="Guo C."/>
            <person name="Argimon S."/>
            <person name="Zhang W."/>
            <person name="Yang X."/>
            <person name="Jeffery I.B."/>
            <person name="Cooney J.C."/>
            <person name="Kagawa T.F."/>
            <person name="Liu W."/>
            <person name="Song Y."/>
            <person name="Salvetti E."/>
            <person name="Wrobel A."/>
            <person name="Rasinkangas P."/>
            <person name="Parkhill J."/>
            <person name="Rea M.C."/>
            <person name="O'Sullivan O."/>
            <person name="Ritari J."/>
            <person name="Douillard F.P."/>
            <person name="Paul Ross R."/>
            <person name="Yang R."/>
            <person name="Briner A.E."/>
            <person name="Felis G.E."/>
            <person name="de Vos W.M."/>
            <person name="Barrangou R."/>
            <person name="Klaenhammer T.R."/>
            <person name="Caufield P.W."/>
            <person name="Cui Y."/>
            <person name="Zhang H."/>
            <person name="O'Toole P.W."/>
        </authorList>
    </citation>
    <scope>NUCLEOTIDE SEQUENCE [LARGE SCALE GENOMIC DNA]</scope>
    <source>
        <strain evidence="1 2">DSM 15353</strain>
    </source>
</reference>
<dbReference type="Pfam" id="PF05866">
    <property type="entry name" value="RusA"/>
    <property type="match status" value="1"/>
</dbReference>
<dbReference type="RefSeq" id="WP_010494436.1">
    <property type="nucleotide sequence ID" value="NZ_JQBK01000001.1"/>
</dbReference>
<dbReference type="Proteomes" id="UP000051491">
    <property type="component" value="Unassembled WGS sequence"/>
</dbReference>
<dbReference type="InterPro" id="IPR036614">
    <property type="entry name" value="RusA-like_sf"/>
</dbReference>
<dbReference type="PATRIC" id="fig|89059.3.peg.30"/>
<accession>A0A0R2KPJ4</accession>
<dbReference type="EMBL" id="JQBK01000001">
    <property type="protein sequence ID" value="KRN88180.1"/>
    <property type="molecule type" value="Genomic_DNA"/>
</dbReference>
<dbReference type="Gene3D" id="3.30.1330.70">
    <property type="entry name" value="Holliday junction resolvase RusA"/>
    <property type="match status" value="1"/>
</dbReference>
<dbReference type="AlphaFoldDB" id="A0A0R2KPJ4"/>